<dbReference type="AlphaFoldDB" id="A0A319CFV7"/>
<sequence length="261" mass="30375">MTAANREARTLSRKLIKRSLHEYFQPCPTATLPPSDESDPWLAFDWRTRRYASDTVVYLSSAEFEVILLARSRWEHSRSRFFETIAVPLALLQRHPEALRVLGKYFTRPSYVMVVVNDLDGRQGQQEQGQERQHERLQSWWSQFPQQQHEKKKGWWVDISYWAQGKYLGPDPPTAGVGDWIHEEKAMFTGQVYHTIQQAYRRVYTLDRSQLRIRPVRACHKEDGWIGMAPGSRYSGVDMALQVSPIEPLLLTAPYEISLLG</sequence>
<dbReference type="VEuPathDB" id="FungiDB:BO82DRAFT_406193"/>
<accession>A0A319CFV7</accession>
<name>A0A319CFV7_9EURO</name>
<organism evidence="1 2">
    <name type="scientific">Aspergillus uvarum CBS 121591</name>
    <dbReference type="NCBI Taxonomy" id="1448315"/>
    <lineage>
        <taxon>Eukaryota</taxon>
        <taxon>Fungi</taxon>
        <taxon>Dikarya</taxon>
        <taxon>Ascomycota</taxon>
        <taxon>Pezizomycotina</taxon>
        <taxon>Eurotiomycetes</taxon>
        <taxon>Eurotiomycetidae</taxon>
        <taxon>Eurotiales</taxon>
        <taxon>Aspergillaceae</taxon>
        <taxon>Aspergillus</taxon>
        <taxon>Aspergillus subgen. Circumdati</taxon>
    </lineage>
</organism>
<evidence type="ECO:0000313" key="2">
    <source>
        <dbReference type="Proteomes" id="UP000248340"/>
    </source>
</evidence>
<reference evidence="1 2" key="1">
    <citation type="submission" date="2016-12" db="EMBL/GenBank/DDBJ databases">
        <title>The genomes of Aspergillus section Nigri reveals drivers in fungal speciation.</title>
        <authorList>
            <consortium name="DOE Joint Genome Institute"/>
            <person name="Vesth T.C."/>
            <person name="Nybo J."/>
            <person name="Theobald S."/>
            <person name="Brandl J."/>
            <person name="Frisvad J.C."/>
            <person name="Nielsen K.F."/>
            <person name="Lyhne E.K."/>
            <person name="Kogle M.E."/>
            <person name="Kuo A."/>
            <person name="Riley R."/>
            <person name="Clum A."/>
            <person name="Nolan M."/>
            <person name="Lipzen A."/>
            <person name="Salamov A."/>
            <person name="Henrissat B."/>
            <person name="Wiebenga A."/>
            <person name="De Vries R.P."/>
            <person name="Grigoriev I.V."/>
            <person name="Mortensen U.H."/>
            <person name="Andersen M.R."/>
            <person name="Baker S.E."/>
        </authorList>
    </citation>
    <scope>NUCLEOTIDE SEQUENCE [LARGE SCALE GENOMIC DNA]</scope>
    <source>
        <strain evidence="1 2">CBS 121591</strain>
    </source>
</reference>
<dbReference type="Proteomes" id="UP000248340">
    <property type="component" value="Unassembled WGS sequence"/>
</dbReference>
<protein>
    <submittedName>
        <fullName evidence="1">Uncharacterized protein</fullName>
    </submittedName>
</protein>
<gene>
    <name evidence="1" type="ORF">BO82DRAFT_406193</name>
</gene>
<dbReference type="OrthoDB" id="4479430at2759"/>
<dbReference type="RefSeq" id="XP_025487643.1">
    <property type="nucleotide sequence ID" value="XM_025639550.1"/>
</dbReference>
<dbReference type="EMBL" id="KZ821741">
    <property type="protein sequence ID" value="PYH77443.1"/>
    <property type="molecule type" value="Genomic_DNA"/>
</dbReference>
<proteinExistence type="predicted"/>
<keyword evidence="2" id="KW-1185">Reference proteome</keyword>
<evidence type="ECO:0000313" key="1">
    <source>
        <dbReference type="EMBL" id="PYH77443.1"/>
    </source>
</evidence>
<dbReference type="GeneID" id="37142292"/>